<comment type="caution">
    <text evidence="1">The sequence shown here is derived from an EMBL/GenBank/DDBJ whole genome shotgun (WGS) entry which is preliminary data.</text>
</comment>
<sequence length="60" mass="6828">MLIKAKFGSCGWMHDPNDAWNLLHVPFNGLLVAQISLLSKLQRTVMDPPHWTQDRFALPA</sequence>
<protein>
    <submittedName>
        <fullName evidence="1">Uncharacterized protein</fullName>
    </submittedName>
</protein>
<evidence type="ECO:0000313" key="2">
    <source>
        <dbReference type="Proteomes" id="UP000593562"/>
    </source>
</evidence>
<organism evidence="1 2">
    <name type="scientific">Tripterygium wilfordii</name>
    <name type="common">Thunder God vine</name>
    <dbReference type="NCBI Taxonomy" id="458696"/>
    <lineage>
        <taxon>Eukaryota</taxon>
        <taxon>Viridiplantae</taxon>
        <taxon>Streptophyta</taxon>
        <taxon>Embryophyta</taxon>
        <taxon>Tracheophyta</taxon>
        <taxon>Spermatophyta</taxon>
        <taxon>Magnoliopsida</taxon>
        <taxon>eudicotyledons</taxon>
        <taxon>Gunneridae</taxon>
        <taxon>Pentapetalae</taxon>
        <taxon>rosids</taxon>
        <taxon>fabids</taxon>
        <taxon>Celastrales</taxon>
        <taxon>Celastraceae</taxon>
        <taxon>Tripterygium</taxon>
    </lineage>
</organism>
<proteinExistence type="predicted"/>
<accession>A0A7J7BXS6</accession>
<dbReference type="EMBL" id="JAAARO010000022">
    <property type="protein sequence ID" value="KAF5726654.1"/>
    <property type="molecule type" value="Genomic_DNA"/>
</dbReference>
<keyword evidence="2" id="KW-1185">Reference proteome</keyword>
<gene>
    <name evidence="1" type="ORF">HS088_TW22G00335</name>
</gene>
<dbReference type="Proteomes" id="UP000593562">
    <property type="component" value="Unassembled WGS sequence"/>
</dbReference>
<dbReference type="AlphaFoldDB" id="A0A7J7BXS6"/>
<name>A0A7J7BXS6_TRIWF</name>
<reference evidence="1 2" key="1">
    <citation type="journal article" date="2020" name="Nat. Commun.">
        <title>Genome of Tripterygium wilfordii and identification of cytochrome P450 involved in triptolide biosynthesis.</title>
        <authorList>
            <person name="Tu L."/>
            <person name="Su P."/>
            <person name="Zhang Z."/>
            <person name="Gao L."/>
            <person name="Wang J."/>
            <person name="Hu T."/>
            <person name="Zhou J."/>
            <person name="Zhang Y."/>
            <person name="Zhao Y."/>
            <person name="Liu Y."/>
            <person name="Song Y."/>
            <person name="Tong Y."/>
            <person name="Lu Y."/>
            <person name="Yang J."/>
            <person name="Xu C."/>
            <person name="Jia M."/>
            <person name="Peters R.J."/>
            <person name="Huang L."/>
            <person name="Gao W."/>
        </authorList>
    </citation>
    <scope>NUCLEOTIDE SEQUENCE [LARGE SCALE GENOMIC DNA]</scope>
    <source>
        <strain evidence="2">cv. XIE 37</strain>
        <tissue evidence="1">Leaf</tissue>
    </source>
</reference>
<evidence type="ECO:0000313" key="1">
    <source>
        <dbReference type="EMBL" id="KAF5726654.1"/>
    </source>
</evidence>
<dbReference type="InParanoid" id="A0A7J7BXS6"/>